<evidence type="ECO:0000313" key="2">
    <source>
        <dbReference type="Proteomes" id="UP000031774"/>
    </source>
</evidence>
<dbReference type="AlphaFoldDB" id="A0A0B5I9Q8"/>
<gene>
    <name evidence="1" type="ORF">SVTN_20655</name>
</gene>
<dbReference type="KEGG" id="svt:SVTN_20655"/>
<dbReference type="HOGENOM" id="CLU_2511421_0_0_11"/>
<reference evidence="1 2" key="1">
    <citation type="submission" date="2014-12" db="EMBL/GenBank/DDBJ databases">
        <title>Complete genome sequence of Streptomyces vietnamensis strain GIMV4.0001, a genetic manipulable producer of the benzoisochromanequinone antibiotic granaticin.</title>
        <authorList>
            <person name="Deng M.R."/>
            <person name="Guo J."/>
            <person name="Ma L.Y."/>
            <person name="Feng G.D."/>
            <person name="Mo C.Y."/>
            <person name="Zhu H.H."/>
        </authorList>
    </citation>
    <scope>NUCLEOTIDE SEQUENCE [LARGE SCALE GENOMIC DNA]</scope>
    <source>
        <strain evidence="2">GIMV4.0001</strain>
    </source>
</reference>
<proteinExistence type="predicted"/>
<organism evidence="1 2">
    <name type="scientific">Streptomyces vietnamensis</name>
    <dbReference type="NCBI Taxonomy" id="362257"/>
    <lineage>
        <taxon>Bacteria</taxon>
        <taxon>Bacillati</taxon>
        <taxon>Actinomycetota</taxon>
        <taxon>Actinomycetes</taxon>
        <taxon>Kitasatosporales</taxon>
        <taxon>Streptomycetaceae</taxon>
        <taxon>Streptomyces</taxon>
    </lineage>
</organism>
<accession>A0A0B5I9Q8</accession>
<protein>
    <submittedName>
        <fullName evidence="1">Uncharacterized protein</fullName>
    </submittedName>
</protein>
<dbReference type="Proteomes" id="UP000031774">
    <property type="component" value="Chromosome"/>
</dbReference>
<evidence type="ECO:0000313" key="1">
    <source>
        <dbReference type="EMBL" id="AJF66428.1"/>
    </source>
</evidence>
<name>A0A0B5I9Q8_9ACTN</name>
<dbReference type="EMBL" id="CP010407">
    <property type="protein sequence ID" value="AJF66428.1"/>
    <property type="molecule type" value="Genomic_DNA"/>
</dbReference>
<dbReference type="STRING" id="362257.SVTN_20655"/>
<sequence>MWTNTQFTGSLGPGATQSWSTVDWPASWHVVWYVVPTSPAQGAPQVDWDVAVERASEDKATYWITVKNLTSKTVTFEGRYAVLNN</sequence>
<keyword evidence="2" id="KW-1185">Reference proteome</keyword>
<dbReference type="RefSeq" id="WP_041130433.1">
    <property type="nucleotide sequence ID" value="NZ_CP010407.1"/>
</dbReference>